<gene>
    <name evidence="2" type="ORF">HPB51_018755</name>
</gene>
<proteinExistence type="predicted"/>
<sequence length="2054" mass="225336">MANIELSDFGPPNGWLILRQLLDAFGRPSERSVDGEADNDDGDDDDDASSYVPLLDEFLSRREGAAAELPPCPPAVNVEQDARPHHCRLIHGLCFEGGKEISLDILGPGYVNGYDSDSINSTDSSSANEAQAERSIHHQDSGHQPENDRAVNGPAVETRSDPRAAVRNQDGGDSTPSTALDSQYVAAAPEHFGGEGSSSDARPAETIFSVTRSAARCLPLVVGNVQSKVQRVCGALTSLLSRNRDTSAQVRAGFGGREASVYELECELHRSEHEPTSLPVCNESKHNQTGHANLGGEPGGEESSVHSVGPVLECVSDYYGGDLCSTEAFFPAALKSGQRLNNASEKQETRLNEVRISEATPPEHCACSPELSGSYFGNVCVTAASPAEIRDSSIELPGKVDLNVTDDVPTNEVTVENATNDVVTLNDMPQKAEENCCPVPLQVGSNHDEVWFASTFAPQKIFPAPTKDDHCSLESSGDRGGGDGADRAVTLLPRVRHDCGEQFREINLNSSTSMFTRQHDIENAHQSASDMERGLSVGEAPNAVIGPEHGSQALSRKSMHVQQASSHNDEKEKYRDALRTQAAFPASSKPGHRSAERCQLEYYTGAGCIVDSVPATRNSSTWLWHPVHLNCVVKKCETESDIDKAGGNIAVEEETYRDHDAQSPVTQPQNVSSLKHSSVTTHTGASNGDVSYDATPVMLECAESSKSKSMLENALTSALAVSLPGARDSCIAMTLEADPSSSEGRAELDQQIKGDDEDIPITEYAPADDAFVQTRTTLSPVTDLESQLVACVKVPSGVTEVSIPHDKAPIMTGVSELSGAISIYEGVLSSAACSLCSEALDSCLQILRGSDSNVSVDQQTKETSEVVTQYASQDNDSVSTETQNRTIPSPEGSSQSLHPHTRTPFYGLVEDVSLDKTPVVGDSTDTTGRACACANVLSSARSSLSGALKNCTEVFHGINDRVADMEEALVGEKPPEDTEPLNSSVGYQDMPTTMNNTETPLITCTQAQPDTSAKDTVSGTTPVTHTDTELWRSTGVRDNCTSAPPSLSIVPCSSGDQWNGETAKAVVTETTSKGKDASNLNADALPAPCVQAQPGVSEDDVPCYATPIIYKAIESGESDWTFKNNVCSHVQLIESHSADLRPSDENVSETSLIDLPRRETPSKATSQNSRDYQPPEESTHQTITRRPPDTTEHINTMSSLPMSDFCPSSHATSPASGRSLQPSTPSRSEGEIRSDDECDGTLLSGNFAEQEALGDGNVAHEYDPEDLSLIAHMSETSLSEGEIVDSVSDESTALPPLNEDETFGHERSVKASISATRCTSTYTEDEDKTSDTSSSSTLRPSPAPSSTFRRRCRMGSENDTVCRPFSPSLPGSPQRKIQDSRTAKAATICKKKTFCVENILTASARCDNNKNGSASRVDSASFLRYHKKDGAEDDGDISIPLLLNTRFKAKNAGKVAQFQPRFIQPASSANDQPDRPDDQESDFPASSASTLALRKVEQWKFEYYADMVIPLSLPVCQARSSVGDSVGSAHSPAGSSTSPPLAHSDVSCDKKSDSEPDSEPMLPLLPTTKLVPGEGEAGLDELPRPGKQNWRKKDWRTKNCRKQNCQTRRALYERPLGRSMSTASVMHWLSPEASGPPGRKKQASFVTEDPAENRDNEDPEWEPMRRLTCDEERYWAVSRVWHSRTAPEPQEDLTIFHYRRRRLGIVCLARPSCRRHRKRKASCDSERDSDEAKRRRLDTEIFDRKIEKAETDREREMEKAREKLDRGLREVREERRRREQRDHSSASSSRRSNRGCCNSSSRSRTYRSSSRRSQGRRNSSDSDCSSRIRRRRWSRSFQDERDSSTERCGKRRHPSKGTSDYSSSRHRSGRSRSFQDRPRSTSFSERGEGGHSTKSRGRERARRQRSESATDSRSRKSRLRSPGGGDSSPRRRQRGRRDFSESRRSRGLLRSEIDHSPSYRSRDRSEEGSWYWERRERMVRDDFEAERKEISSKYNADVDKLVAARREVSCFDDFYMDLTHTDPRMLSASNACDYDKLDAMLREMEKTYATATRR</sequence>
<feature type="compositionally biased region" description="Basic and acidic residues" evidence="1">
    <location>
        <begin position="1936"/>
        <end position="1963"/>
    </location>
</feature>
<feature type="region of interest" description="Disordered" evidence="1">
    <location>
        <begin position="29"/>
        <end position="50"/>
    </location>
</feature>
<feature type="compositionally biased region" description="Basic and acidic residues" evidence="1">
    <location>
        <begin position="1837"/>
        <end position="1848"/>
    </location>
</feature>
<name>A0A9J6DIN6_RHIMP</name>
<feature type="compositionally biased region" description="Basic residues" evidence="1">
    <location>
        <begin position="1589"/>
        <end position="1598"/>
    </location>
</feature>
<feature type="compositionally biased region" description="Low complexity" evidence="1">
    <location>
        <begin position="117"/>
        <end position="126"/>
    </location>
</feature>
<feature type="compositionally biased region" description="Polar residues" evidence="1">
    <location>
        <begin position="865"/>
        <end position="898"/>
    </location>
</feature>
<reference evidence="2" key="1">
    <citation type="journal article" date="2020" name="Cell">
        <title>Large-Scale Comparative Analyses of Tick Genomes Elucidate Their Genetic Diversity and Vector Capacities.</title>
        <authorList>
            <consortium name="Tick Genome and Microbiome Consortium (TIGMIC)"/>
            <person name="Jia N."/>
            <person name="Wang J."/>
            <person name="Shi W."/>
            <person name="Du L."/>
            <person name="Sun Y."/>
            <person name="Zhan W."/>
            <person name="Jiang J.F."/>
            <person name="Wang Q."/>
            <person name="Zhang B."/>
            <person name="Ji P."/>
            <person name="Bell-Sakyi L."/>
            <person name="Cui X.M."/>
            <person name="Yuan T.T."/>
            <person name="Jiang B.G."/>
            <person name="Yang W.F."/>
            <person name="Lam T.T."/>
            <person name="Chang Q.C."/>
            <person name="Ding S.J."/>
            <person name="Wang X.J."/>
            <person name="Zhu J.G."/>
            <person name="Ruan X.D."/>
            <person name="Zhao L."/>
            <person name="Wei J.T."/>
            <person name="Ye R.Z."/>
            <person name="Que T.C."/>
            <person name="Du C.H."/>
            <person name="Zhou Y.H."/>
            <person name="Cheng J.X."/>
            <person name="Dai P.F."/>
            <person name="Guo W.B."/>
            <person name="Han X.H."/>
            <person name="Huang E.J."/>
            <person name="Li L.F."/>
            <person name="Wei W."/>
            <person name="Gao Y.C."/>
            <person name="Liu J.Z."/>
            <person name="Shao H.Z."/>
            <person name="Wang X."/>
            <person name="Wang C.C."/>
            <person name="Yang T.C."/>
            <person name="Huo Q.B."/>
            <person name="Li W."/>
            <person name="Chen H.Y."/>
            <person name="Chen S.E."/>
            <person name="Zhou L.G."/>
            <person name="Ni X.B."/>
            <person name="Tian J.H."/>
            <person name="Sheng Y."/>
            <person name="Liu T."/>
            <person name="Pan Y.S."/>
            <person name="Xia L.Y."/>
            <person name="Li J."/>
            <person name="Zhao F."/>
            <person name="Cao W.C."/>
        </authorList>
    </citation>
    <scope>NUCLEOTIDE SEQUENCE</scope>
    <source>
        <strain evidence="2">Rmic-2018</strain>
    </source>
</reference>
<feature type="compositionally biased region" description="Low complexity" evidence="1">
    <location>
        <begin position="1785"/>
        <end position="1808"/>
    </location>
</feature>
<feature type="compositionally biased region" description="Polar residues" evidence="1">
    <location>
        <begin position="1162"/>
        <end position="1171"/>
    </location>
</feature>
<feature type="region of interest" description="Disordered" evidence="1">
    <location>
        <begin position="854"/>
        <end position="902"/>
    </location>
</feature>
<feature type="compositionally biased region" description="Basic and acidic residues" evidence="1">
    <location>
        <begin position="1651"/>
        <end position="1663"/>
    </location>
</feature>
<feature type="region of interest" description="Disordered" evidence="1">
    <location>
        <begin position="1139"/>
        <end position="1235"/>
    </location>
</feature>
<feature type="compositionally biased region" description="Basic and acidic residues" evidence="1">
    <location>
        <begin position="131"/>
        <end position="149"/>
    </location>
</feature>
<feature type="compositionally biased region" description="Basic and acidic residues" evidence="1">
    <location>
        <begin position="1772"/>
        <end position="1784"/>
    </location>
</feature>
<evidence type="ECO:0000313" key="3">
    <source>
        <dbReference type="Proteomes" id="UP000821866"/>
    </source>
</evidence>
<feature type="region of interest" description="Disordered" evidence="1">
    <location>
        <begin position="283"/>
        <end position="305"/>
    </location>
</feature>
<reference evidence="2" key="2">
    <citation type="submission" date="2021-09" db="EMBL/GenBank/DDBJ databases">
        <authorList>
            <person name="Jia N."/>
            <person name="Wang J."/>
            <person name="Shi W."/>
            <person name="Du L."/>
            <person name="Sun Y."/>
            <person name="Zhan W."/>
            <person name="Jiang J."/>
            <person name="Wang Q."/>
            <person name="Zhang B."/>
            <person name="Ji P."/>
            <person name="Sakyi L.B."/>
            <person name="Cui X."/>
            <person name="Yuan T."/>
            <person name="Jiang B."/>
            <person name="Yang W."/>
            <person name="Lam T.T.-Y."/>
            <person name="Chang Q."/>
            <person name="Ding S."/>
            <person name="Wang X."/>
            <person name="Zhu J."/>
            <person name="Ruan X."/>
            <person name="Zhao L."/>
            <person name="Wei J."/>
            <person name="Que T."/>
            <person name="Du C."/>
            <person name="Cheng J."/>
            <person name="Dai P."/>
            <person name="Han X."/>
            <person name="Huang E."/>
            <person name="Gao Y."/>
            <person name="Liu J."/>
            <person name="Shao H."/>
            <person name="Ye R."/>
            <person name="Li L."/>
            <person name="Wei W."/>
            <person name="Wang X."/>
            <person name="Wang C."/>
            <person name="Huo Q."/>
            <person name="Li W."/>
            <person name="Guo W."/>
            <person name="Chen H."/>
            <person name="Chen S."/>
            <person name="Zhou L."/>
            <person name="Zhou L."/>
            <person name="Ni X."/>
            <person name="Tian J."/>
            <person name="Zhou Y."/>
            <person name="Sheng Y."/>
            <person name="Liu T."/>
            <person name="Pan Y."/>
            <person name="Xia L."/>
            <person name="Li J."/>
            <person name="Zhao F."/>
            <person name="Cao W."/>
        </authorList>
    </citation>
    <scope>NUCLEOTIDE SEQUENCE</scope>
    <source>
        <strain evidence="2">Rmic-2018</strain>
        <tissue evidence="2">Larvae</tissue>
    </source>
</reference>
<feature type="compositionally biased region" description="Low complexity" evidence="1">
    <location>
        <begin position="1331"/>
        <end position="1347"/>
    </location>
</feature>
<protein>
    <submittedName>
        <fullName evidence="2">Uncharacterized protein</fullName>
    </submittedName>
</protein>
<feature type="compositionally biased region" description="Polar residues" evidence="1">
    <location>
        <begin position="1209"/>
        <end position="1227"/>
    </location>
</feature>
<feature type="compositionally biased region" description="Basic and acidic residues" evidence="1">
    <location>
        <begin position="1904"/>
        <end position="1914"/>
    </location>
</feature>
<keyword evidence="3" id="KW-1185">Reference proteome</keyword>
<feature type="region of interest" description="Disordered" evidence="1">
    <location>
        <begin position="1629"/>
        <end position="1663"/>
    </location>
</feature>
<dbReference type="EMBL" id="JABSTU010000009">
    <property type="protein sequence ID" value="KAH8021906.1"/>
    <property type="molecule type" value="Genomic_DNA"/>
</dbReference>
<feature type="region of interest" description="Disordered" evidence="1">
    <location>
        <begin position="546"/>
        <end position="575"/>
    </location>
</feature>
<evidence type="ECO:0000256" key="1">
    <source>
        <dbReference type="SAM" id="MobiDB-lite"/>
    </source>
</evidence>
<organism evidence="2 3">
    <name type="scientific">Rhipicephalus microplus</name>
    <name type="common">Cattle tick</name>
    <name type="synonym">Boophilus microplus</name>
    <dbReference type="NCBI Taxonomy" id="6941"/>
    <lineage>
        <taxon>Eukaryota</taxon>
        <taxon>Metazoa</taxon>
        <taxon>Ecdysozoa</taxon>
        <taxon>Arthropoda</taxon>
        <taxon>Chelicerata</taxon>
        <taxon>Arachnida</taxon>
        <taxon>Acari</taxon>
        <taxon>Parasitiformes</taxon>
        <taxon>Ixodida</taxon>
        <taxon>Ixodoidea</taxon>
        <taxon>Ixodidae</taxon>
        <taxon>Rhipicephalinae</taxon>
        <taxon>Rhipicephalus</taxon>
        <taxon>Boophilus</taxon>
    </lineage>
</organism>
<dbReference type="Proteomes" id="UP000821866">
    <property type="component" value="Chromosome 7"/>
</dbReference>
<feature type="compositionally biased region" description="Acidic residues" evidence="1">
    <location>
        <begin position="35"/>
        <end position="48"/>
    </location>
</feature>
<feature type="region of interest" description="Disordered" evidence="1">
    <location>
        <begin position="1280"/>
        <end position="1379"/>
    </location>
</feature>
<feature type="compositionally biased region" description="Polar residues" evidence="1">
    <location>
        <begin position="552"/>
        <end position="566"/>
    </location>
</feature>
<feature type="compositionally biased region" description="Basic residues" evidence="1">
    <location>
        <begin position="1893"/>
        <end position="1903"/>
    </location>
</feature>
<feature type="compositionally biased region" description="Basic and acidic residues" evidence="1">
    <location>
        <begin position="1873"/>
        <end position="1891"/>
    </location>
</feature>
<dbReference type="VEuPathDB" id="VectorBase:LOC119174895"/>
<comment type="caution">
    <text evidence="2">The sequence shown here is derived from an EMBL/GenBank/DDBJ whole genome shotgun (WGS) entry which is preliminary data.</text>
</comment>
<feature type="region of interest" description="Disordered" evidence="1">
    <location>
        <begin position="117"/>
        <end position="179"/>
    </location>
</feature>
<evidence type="ECO:0000313" key="2">
    <source>
        <dbReference type="EMBL" id="KAH8021906.1"/>
    </source>
</evidence>
<accession>A0A9J6DIN6</accession>
<feature type="region of interest" description="Disordered" evidence="1">
    <location>
        <begin position="1521"/>
        <end position="1598"/>
    </location>
</feature>
<feature type="region of interest" description="Disordered" evidence="1">
    <location>
        <begin position="1458"/>
        <end position="1487"/>
    </location>
</feature>
<feature type="region of interest" description="Disordered" evidence="1">
    <location>
        <begin position="1772"/>
        <end position="1963"/>
    </location>
</feature>